<keyword evidence="3" id="KW-1185">Reference proteome</keyword>
<gene>
    <name evidence="2" type="ORF">EVAR_21936_1</name>
</gene>
<accession>A0A4C1XJ85</accession>
<name>A0A4C1XJ85_EUMVA</name>
<feature type="compositionally biased region" description="Low complexity" evidence="1">
    <location>
        <begin position="40"/>
        <end position="51"/>
    </location>
</feature>
<dbReference type="AlphaFoldDB" id="A0A4C1XJ85"/>
<dbReference type="EMBL" id="BGZK01000843">
    <property type="protein sequence ID" value="GBP62564.1"/>
    <property type="molecule type" value="Genomic_DNA"/>
</dbReference>
<comment type="caution">
    <text evidence="2">The sequence shown here is derived from an EMBL/GenBank/DDBJ whole genome shotgun (WGS) entry which is preliminary data.</text>
</comment>
<feature type="region of interest" description="Disordered" evidence="1">
    <location>
        <begin position="1"/>
        <end position="56"/>
    </location>
</feature>
<dbReference type="Proteomes" id="UP000299102">
    <property type="component" value="Unassembled WGS sequence"/>
</dbReference>
<organism evidence="2 3">
    <name type="scientific">Eumeta variegata</name>
    <name type="common">Bagworm moth</name>
    <name type="synonym">Eumeta japonica</name>
    <dbReference type="NCBI Taxonomy" id="151549"/>
    <lineage>
        <taxon>Eukaryota</taxon>
        <taxon>Metazoa</taxon>
        <taxon>Ecdysozoa</taxon>
        <taxon>Arthropoda</taxon>
        <taxon>Hexapoda</taxon>
        <taxon>Insecta</taxon>
        <taxon>Pterygota</taxon>
        <taxon>Neoptera</taxon>
        <taxon>Endopterygota</taxon>
        <taxon>Lepidoptera</taxon>
        <taxon>Glossata</taxon>
        <taxon>Ditrysia</taxon>
        <taxon>Tineoidea</taxon>
        <taxon>Psychidae</taxon>
        <taxon>Oiketicinae</taxon>
        <taxon>Eumeta</taxon>
    </lineage>
</organism>
<evidence type="ECO:0000313" key="3">
    <source>
        <dbReference type="Proteomes" id="UP000299102"/>
    </source>
</evidence>
<sequence length="83" mass="9081">MWKYGRCRLKTGRARRQPPVRSAAPPPHPSPRRDPRGAHPSPALSPSAAASRTAMRAPLIRARRVLRLTVSVSAHSPSSARRS</sequence>
<reference evidence="2 3" key="1">
    <citation type="journal article" date="2019" name="Commun. Biol.">
        <title>The bagworm genome reveals a unique fibroin gene that provides high tensile strength.</title>
        <authorList>
            <person name="Kono N."/>
            <person name="Nakamura H."/>
            <person name="Ohtoshi R."/>
            <person name="Tomita M."/>
            <person name="Numata K."/>
            <person name="Arakawa K."/>
        </authorList>
    </citation>
    <scope>NUCLEOTIDE SEQUENCE [LARGE SCALE GENOMIC DNA]</scope>
</reference>
<protein>
    <submittedName>
        <fullName evidence="2">Uncharacterized protein</fullName>
    </submittedName>
</protein>
<proteinExistence type="predicted"/>
<evidence type="ECO:0000313" key="2">
    <source>
        <dbReference type="EMBL" id="GBP62564.1"/>
    </source>
</evidence>
<feature type="compositionally biased region" description="Basic residues" evidence="1">
    <location>
        <begin position="1"/>
        <end position="18"/>
    </location>
</feature>
<evidence type="ECO:0000256" key="1">
    <source>
        <dbReference type="SAM" id="MobiDB-lite"/>
    </source>
</evidence>